<dbReference type="AlphaFoldDB" id="A0A6A6FDA3"/>
<keyword evidence="9" id="KW-1185">Reference proteome</keyword>
<evidence type="ECO:0000313" key="9">
    <source>
        <dbReference type="Proteomes" id="UP000799539"/>
    </source>
</evidence>
<dbReference type="OrthoDB" id="3941538at2759"/>
<dbReference type="InterPro" id="IPR020843">
    <property type="entry name" value="ER"/>
</dbReference>
<dbReference type="InterPro" id="IPR013149">
    <property type="entry name" value="ADH-like_C"/>
</dbReference>
<reference evidence="8" key="1">
    <citation type="journal article" date="2020" name="Stud. Mycol.">
        <title>101 Dothideomycetes genomes: a test case for predicting lifestyles and emergence of pathogens.</title>
        <authorList>
            <person name="Haridas S."/>
            <person name="Albert R."/>
            <person name="Binder M."/>
            <person name="Bloem J."/>
            <person name="Labutti K."/>
            <person name="Salamov A."/>
            <person name="Andreopoulos B."/>
            <person name="Baker S."/>
            <person name="Barry K."/>
            <person name="Bills G."/>
            <person name="Bluhm B."/>
            <person name="Cannon C."/>
            <person name="Castanera R."/>
            <person name="Culley D."/>
            <person name="Daum C."/>
            <person name="Ezra D."/>
            <person name="Gonzalez J."/>
            <person name="Henrissat B."/>
            <person name="Kuo A."/>
            <person name="Liang C."/>
            <person name="Lipzen A."/>
            <person name="Lutzoni F."/>
            <person name="Magnuson J."/>
            <person name="Mondo S."/>
            <person name="Nolan M."/>
            <person name="Ohm R."/>
            <person name="Pangilinan J."/>
            <person name="Park H.-J."/>
            <person name="Ramirez L."/>
            <person name="Alfaro M."/>
            <person name="Sun H."/>
            <person name="Tritt A."/>
            <person name="Yoshinaga Y."/>
            <person name="Zwiers L.-H."/>
            <person name="Turgeon B."/>
            <person name="Goodwin S."/>
            <person name="Spatafora J."/>
            <person name="Crous P."/>
            <person name="Grigoriev I."/>
        </authorList>
    </citation>
    <scope>NUCLEOTIDE SEQUENCE</scope>
    <source>
        <strain evidence="8">SCOH1-5</strain>
    </source>
</reference>
<sequence>MASAAALPKTIRAAFFHDKGDLRIEQVDHPPLLPGHVAIENKFCGLCGSDLHFYHEQMFADTLRAPHPITASLPIAMGHEFSGIVAAVGEGCPTRVKVGDKVAVMPTIFDGNCSACISGATNVCRQTGFYGINTKTGGMGDGSVIPEELVFKLPDSIDCDVGALIEPLAVAWHGIGLIRDKLTENSTALIIGGGPIGAATLLGLRAKGVKRIALSEPMPTRRDFALQLGAIASFDPLSDDVPTEVSKALQAPEGIDMVFDCAGVGPTMNTAISCLRPKGNLINLFVSIGPTTYFSAPMSMKELTMSTSMAYTSNDFLEVIEAIETGKMDPRPLITKRIRLEDVVKEGLETLTQKNNQNCKILIDLSL</sequence>
<dbReference type="GO" id="GO:0008270">
    <property type="term" value="F:zinc ion binding"/>
    <property type="evidence" value="ECO:0007669"/>
    <property type="project" value="InterPro"/>
</dbReference>
<comment type="cofactor">
    <cofactor evidence="1 6">
        <name>Zn(2+)</name>
        <dbReference type="ChEBI" id="CHEBI:29105"/>
    </cofactor>
</comment>
<proteinExistence type="inferred from homology"/>
<evidence type="ECO:0000259" key="7">
    <source>
        <dbReference type="SMART" id="SM00829"/>
    </source>
</evidence>
<evidence type="ECO:0000313" key="8">
    <source>
        <dbReference type="EMBL" id="KAF2211361.1"/>
    </source>
</evidence>
<dbReference type="InterPro" id="IPR036291">
    <property type="entry name" value="NAD(P)-bd_dom_sf"/>
</dbReference>
<dbReference type="CDD" id="cd08233">
    <property type="entry name" value="butanediol_DH_like"/>
    <property type="match status" value="1"/>
</dbReference>
<dbReference type="InterPro" id="IPR013154">
    <property type="entry name" value="ADH-like_N"/>
</dbReference>
<dbReference type="PANTHER" id="PTHR43161:SF23">
    <property type="entry name" value="(R,R)-BUTANEDIOL DEHYDROGENASE-RELATED"/>
    <property type="match status" value="1"/>
</dbReference>
<gene>
    <name evidence="8" type="ORF">CERZMDRAFT_43471</name>
</gene>
<dbReference type="SUPFAM" id="SSF51735">
    <property type="entry name" value="NAD(P)-binding Rossmann-fold domains"/>
    <property type="match status" value="1"/>
</dbReference>
<accession>A0A6A6FDA3</accession>
<keyword evidence="4 6" id="KW-0862">Zinc</keyword>
<dbReference type="Pfam" id="PF00107">
    <property type="entry name" value="ADH_zinc_N"/>
    <property type="match status" value="1"/>
</dbReference>
<evidence type="ECO:0000256" key="6">
    <source>
        <dbReference type="RuleBase" id="RU361277"/>
    </source>
</evidence>
<name>A0A6A6FDA3_9PEZI</name>
<evidence type="ECO:0000256" key="2">
    <source>
        <dbReference type="ARBA" id="ARBA00008072"/>
    </source>
</evidence>
<keyword evidence="5" id="KW-0560">Oxidoreductase</keyword>
<comment type="similarity">
    <text evidence="2 6">Belongs to the zinc-containing alcohol dehydrogenase family.</text>
</comment>
<evidence type="ECO:0000256" key="1">
    <source>
        <dbReference type="ARBA" id="ARBA00001947"/>
    </source>
</evidence>
<dbReference type="Gene3D" id="3.90.180.10">
    <property type="entry name" value="Medium-chain alcohol dehydrogenases, catalytic domain"/>
    <property type="match status" value="1"/>
</dbReference>
<dbReference type="EMBL" id="ML992677">
    <property type="protein sequence ID" value="KAF2211361.1"/>
    <property type="molecule type" value="Genomic_DNA"/>
</dbReference>
<dbReference type="InterPro" id="IPR011032">
    <property type="entry name" value="GroES-like_sf"/>
</dbReference>
<protein>
    <recommendedName>
        <fullName evidence="7">Enoyl reductase (ER) domain-containing protein</fullName>
    </recommendedName>
</protein>
<evidence type="ECO:0000256" key="5">
    <source>
        <dbReference type="ARBA" id="ARBA00023002"/>
    </source>
</evidence>
<evidence type="ECO:0000256" key="4">
    <source>
        <dbReference type="ARBA" id="ARBA00022833"/>
    </source>
</evidence>
<keyword evidence="3 6" id="KW-0479">Metal-binding</keyword>
<dbReference type="GO" id="GO:0005737">
    <property type="term" value="C:cytoplasm"/>
    <property type="evidence" value="ECO:0007669"/>
    <property type="project" value="TreeGrafter"/>
</dbReference>
<feature type="domain" description="Enoyl reductase (ER)" evidence="7">
    <location>
        <begin position="20"/>
        <end position="363"/>
    </location>
</feature>
<dbReference type="SUPFAM" id="SSF50129">
    <property type="entry name" value="GroES-like"/>
    <property type="match status" value="1"/>
</dbReference>
<dbReference type="GO" id="GO:0000721">
    <property type="term" value="F:(R,R)-butanediol dehydrogenase activity"/>
    <property type="evidence" value="ECO:0007669"/>
    <property type="project" value="TreeGrafter"/>
</dbReference>
<dbReference type="Gene3D" id="3.40.50.720">
    <property type="entry name" value="NAD(P)-binding Rossmann-like Domain"/>
    <property type="match status" value="1"/>
</dbReference>
<dbReference type="InterPro" id="IPR002328">
    <property type="entry name" value="ADH_Zn_CS"/>
</dbReference>
<organism evidence="8 9">
    <name type="scientific">Cercospora zeae-maydis SCOH1-5</name>
    <dbReference type="NCBI Taxonomy" id="717836"/>
    <lineage>
        <taxon>Eukaryota</taxon>
        <taxon>Fungi</taxon>
        <taxon>Dikarya</taxon>
        <taxon>Ascomycota</taxon>
        <taxon>Pezizomycotina</taxon>
        <taxon>Dothideomycetes</taxon>
        <taxon>Dothideomycetidae</taxon>
        <taxon>Mycosphaerellales</taxon>
        <taxon>Mycosphaerellaceae</taxon>
        <taxon>Cercospora</taxon>
    </lineage>
</organism>
<dbReference type="GO" id="GO:0034079">
    <property type="term" value="P:butanediol biosynthetic process"/>
    <property type="evidence" value="ECO:0007669"/>
    <property type="project" value="TreeGrafter"/>
</dbReference>
<dbReference type="SMART" id="SM00829">
    <property type="entry name" value="PKS_ER"/>
    <property type="match status" value="1"/>
</dbReference>
<dbReference type="Proteomes" id="UP000799539">
    <property type="component" value="Unassembled WGS sequence"/>
</dbReference>
<dbReference type="PROSITE" id="PS00059">
    <property type="entry name" value="ADH_ZINC"/>
    <property type="match status" value="1"/>
</dbReference>
<dbReference type="Pfam" id="PF08240">
    <property type="entry name" value="ADH_N"/>
    <property type="match status" value="1"/>
</dbReference>
<evidence type="ECO:0000256" key="3">
    <source>
        <dbReference type="ARBA" id="ARBA00022723"/>
    </source>
</evidence>
<dbReference type="PANTHER" id="PTHR43161">
    <property type="entry name" value="SORBITOL DEHYDROGENASE"/>
    <property type="match status" value="1"/>
</dbReference>